<comment type="subcellular location">
    <subcellularLocation>
        <location evidence="1">Endoplasmic reticulum membrane</location>
        <topology evidence="1">Multi-pass membrane protein</topology>
    </subcellularLocation>
</comment>
<keyword evidence="4 9" id="KW-0812">Transmembrane</keyword>
<keyword evidence="7 9" id="KW-0472">Membrane</keyword>
<keyword evidence="3" id="KW-0337">GPI-anchor biosynthesis</keyword>
<dbReference type="GO" id="GO:0005789">
    <property type="term" value="C:endoplasmic reticulum membrane"/>
    <property type="evidence" value="ECO:0007669"/>
    <property type="project" value="UniProtKB-SubCell"/>
</dbReference>
<reference evidence="10" key="1">
    <citation type="submission" date="2023-03" db="EMBL/GenBank/DDBJ databases">
        <title>Emydomyces testavorans Genome Sequence.</title>
        <authorList>
            <person name="Hoyer L."/>
        </authorList>
    </citation>
    <scope>NUCLEOTIDE SEQUENCE</scope>
    <source>
        <strain evidence="10">16-2883</strain>
    </source>
</reference>
<dbReference type="Proteomes" id="UP001219355">
    <property type="component" value="Chromosome 2"/>
</dbReference>
<feature type="region of interest" description="Disordered" evidence="8">
    <location>
        <begin position="263"/>
        <end position="297"/>
    </location>
</feature>
<evidence type="ECO:0000256" key="7">
    <source>
        <dbReference type="ARBA" id="ARBA00023136"/>
    </source>
</evidence>
<evidence type="ECO:0000256" key="4">
    <source>
        <dbReference type="ARBA" id="ARBA00022692"/>
    </source>
</evidence>
<feature type="transmembrane region" description="Helical" evidence="9">
    <location>
        <begin position="39"/>
        <end position="56"/>
    </location>
</feature>
<protein>
    <submittedName>
        <fullName evidence="10">Glycosylphosphatidylinositol (GPI) anchor assembly protein</fullName>
    </submittedName>
</protein>
<evidence type="ECO:0000256" key="2">
    <source>
        <dbReference type="ARBA" id="ARBA00004687"/>
    </source>
</evidence>
<keyword evidence="11" id="KW-1185">Reference proteome</keyword>
<dbReference type="EMBL" id="CP120628">
    <property type="protein sequence ID" value="WEW57346.1"/>
    <property type="molecule type" value="Genomic_DNA"/>
</dbReference>
<evidence type="ECO:0000256" key="6">
    <source>
        <dbReference type="ARBA" id="ARBA00022989"/>
    </source>
</evidence>
<dbReference type="Pfam" id="PF06699">
    <property type="entry name" value="PIG-F"/>
    <property type="match status" value="1"/>
</dbReference>
<dbReference type="InterPro" id="IPR009580">
    <property type="entry name" value="GPI_biosynthesis_protein_Pig-F"/>
</dbReference>
<comment type="pathway">
    <text evidence="2">Glycolipid biosynthesis; glycosylphosphatidylinositol-anchor biosynthesis.</text>
</comment>
<evidence type="ECO:0000313" key="11">
    <source>
        <dbReference type="Proteomes" id="UP001219355"/>
    </source>
</evidence>
<organism evidence="10 11">
    <name type="scientific">Emydomyces testavorans</name>
    <dbReference type="NCBI Taxonomy" id="2070801"/>
    <lineage>
        <taxon>Eukaryota</taxon>
        <taxon>Fungi</taxon>
        <taxon>Dikarya</taxon>
        <taxon>Ascomycota</taxon>
        <taxon>Pezizomycotina</taxon>
        <taxon>Eurotiomycetes</taxon>
        <taxon>Eurotiomycetidae</taxon>
        <taxon>Onygenales</taxon>
        <taxon>Nannizziopsiaceae</taxon>
        <taxon>Emydomyces</taxon>
    </lineage>
</organism>
<keyword evidence="6 9" id="KW-1133">Transmembrane helix</keyword>
<feature type="transmembrane region" description="Helical" evidence="9">
    <location>
        <begin position="200"/>
        <end position="220"/>
    </location>
</feature>
<evidence type="ECO:0000256" key="1">
    <source>
        <dbReference type="ARBA" id="ARBA00004477"/>
    </source>
</evidence>
<evidence type="ECO:0000313" key="10">
    <source>
        <dbReference type="EMBL" id="WEW57346.1"/>
    </source>
</evidence>
<dbReference type="AlphaFoldDB" id="A0AAF0DF04"/>
<evidence type="ECO:0000256" key="5">
    <source>
        <dbReference type="ARBA" id="ARBA00022824"/>
    </source>
</evidence>
<keyword evidence="5" id="KW-0256">Endoplasmic reticulum</keyword>
<feature type="compositionally biased region" description="Low complexity" evidence="8">
    <location>
        <begin position="1"/>
        <end position="15"/>
    </location>
</feature>
<feature type="compositionally biased region" description="Gly residues" evidence="8">
    <location>
        <begin position="111"/>
        <end position="120"/>
    </location>
</feature>
<feature type="region of interest" description="Disordered" evidence="8">
    <location>
        <begin position="91"/>
        <end position="120"/>
    </location>
</feature>
<evidence type="ECO:0000256" key="9">
    <source>
        <dbReference type="SAM" id="Phobius"/>
    </source>
</evidence>
<evidence type="ECO:0000256" key="8">
    <source>
        <dbReference type="SAM" id="MobiDB-lite"/>
    </source>
</evidence>
<feature type="transmembrane region" description="Helical" evidence="9">
    <location>
        <begin position="129"/>
        <end position="152"/>
    </location>
</feature>
<name>A0AAF0DF04_9EURO</name>
<dbReference type="GO" id="GO:0006506">
    <property type="term" value="P:GPI anchor biosynthetic process"/>
    <property type="evidence" value="ECO:0007669"/>
    <property type="project" value="UniProtKB-KW"/>
</dbReference>
<feature type="region of interest" description="Disordered" evidence="8">
    <location>
        <begin position="1"/>
        <end position="31"/>
    </location>
</feature>
<accession>A0AAF0DF04</accession>
<feature type="transmembrane region" description="Helical" evidence="9">
    <location>
        <begin position="226"/>
        <end position="244"/>
    </location>
</feature>
<proteinExistence type="predicted"/>
<feature type="compositionally biased region" description="Basic and acidic residues" evidence="8">
    <location>
        <begin position="272"/>
        <end position="281"/>
    </location>
</feature>
<sequence>MDAASTSQLSPSSSTSRRKPPPPATHPPVSILSSPTAQTFAYIHPLLVLSLFLIRFRELVADPVSTLAGLLPVVSAVQGVYVVICLPAAGKGGGGAGKERGRGGSKRRIGSAGGGESESGLGGRVVPAILSLLLPLLLGTPLLAVLLVLFGAPITTHITHTVLCAAHMSVLAGTSLVYVHGTDGSVWREIWSASRAVDSVWGAAVGTGVGAWLGAVPIPLDWDRPWQAYPITIVTGAYMGYAVGSSMGRTPLFYGKRIQFTAEAEDDEDESRDIMEAEDQKQTAPQSVKQKQKGQRA</sequence>
<gene>
    <name evidence="10" type="primary">GPI11</name>
    <name evidence="10" type="ORF">PRK78_002812</name>
</gene>
<feature type="transmembrane region" description="Helical" evidence="9">
    <location>
        <begin position="68"/>
        <end position="90"/>
    </location>
</feature>
<evidence type="ECO:0000256" key="3">
    <source>
        <dbReference type="ARBA" id="ARBA00022502"/>
    </source>
</evidence>